<dbReference type="InterPro" id="IPR027417">
    <property type="entry name" value="P-loop_NTPase"/>
</dbReference>
<organism evidence="2 3">
    <name type="scientific">Candidatus Scatousia excrementipullorum</name>
    <dbReference type="NCBI Taxonomy" id="2840936"/>
    <lineage>
        <taxon>Bacteria</taxon>
        <taxon>Candidatus Scatousia</taxon>
    </lineage>
</organism>
<dbReference type="GO" id="GO:0051782">
    <property type="term" value="P:negative regulation of cell division"/>
    <property type="evidence" value="ECO:0007669"/>
    <property type="project" value="TreeGrafter"/>
</dbReference>
<proteinExistence type="predicted"/>
<dbReference type="SUPFAM" id="SSF52172">
    <property type="entry name" value="CheY-like"/>
    <property type="match status" value="1"/>
</dbReference>
<dbReference type="GO" id="GO:0005829">
    <property type="term" value="C:cytosol"/>
    <property type="evidence" value="ECO:0007669"/>
    <property type="project" value="TreeGrafter"/>
</dbReference>
<comment type="caution">
    <text evidence="2">The sequence shown here is derived from an EMBL/GenBank/DDBJ whole genome shotgun (WGS) entry which is preliminary data.</text>
</comment>
<feature type="domain" description="AAA" evidence="1">
    <location>
        <begin position="134"/>
        <end position="294"/>
    </location>
</feature>
<gene>
    <name evidence="2" type="ORF">IAC76_06805</name>
</gene>
<reference evidence="2" key="1">
    <citation type="submission" date="2020-10" db="EMBL/GenBank/DDBJ databases">
        <authorList>
            <person name="Gilroy R."/>
        </authorList>
    </citation>
    <scope>NUCLEOTIDE SEQUENCE</scope>
    <source>
        <strain evidence="2">10192</strain>
    </source>
</reference>
<dbReference type="GO" id="GO:0009898">
    <property type="term" value="C:cytoplasmic side of plasma membrane"/>
    <property type="evidence" value="ECO:0007669"/>
    <property type="project" value="TreeGrafter"/>
</dbReference>
<dbReference type="GO" id="GO:0005524">
    <property type="term" value="F:ATP binding"/>
    <property type="evidence" value="ECO:0007669"/>
    <property type="project" value="TreeGrafter"/>
</dbReference>
<dbReference type="SUPFAM" id="SSF52540">
    <property type="entry name" value="P-loop containing nucleoside triphosphate hydrolases"/>
    <property type="match status" value="1"/>
</dbReference>
<dbReference type="GO" id="GO:0016887">
    <property type="term" value="F:ATP hydrolysis activity"/>
    <property type="evidence" value="ECO:0007669"/>
    <property type="project" value="TreeGrafter"/>
</dbReference>
<dbReference type="PANTHER" id="PTHR43384:SF13">
    <property type="entry name" value="SLR0110 PROTEIN"/>
    <property type="match status" value="1"/>
</dbReference>
<dbReference type="InterPro" id="IPR011006">
    <property type="entry name" value="CheY-like_superfamily"/>
</dbReference>
<name>A0A9D9DPP6_9BACT</name>
<dbReference type="Proteomes" id="UP000823632">
    <property type="component" value="Unassembled WGS sequence"/>
</dbReference>
<dbReference type="Gene3D" id="3.40.50.2300">
    <property type="match status" value="1"/>
</dbReference>
<sequence>MSEKISTIILSSNESLKKLISLYLGEYGGFECFDDFSDLSDVYNTLSSQSKTFLIVDLNDGIKKYADFLQKTDFSNCRVLAISDTPEVDLIVRVMRLGVKEFLSSPIIKTEFFDVLKRVAEQLNGQNQKTTKSRMITVFSNKGGIGKTSVAANLAFELAKITKENVALVDLNFQFGDITTFMDLHPTFNISYMLKNPDKINKDFLLNTMEKYKNSSLYVLADPPVFKQAEEISRKEIENLISVLKETFSYIVVDTDSNFDSKTITALDNSDLLFLVTIVNLPALRNCQRCLDLFEKLGYDSDKVQILINRYMENDEIKISDVEKLLNKQVYWKIPNNYFTLMAAINKGVLVSEINATSNVAISFRELAMNISDSIYRKRLINKYSNNSLSNIYNILRG</sequence>
<dbReference type="Gene3D" id="3.40.50.300">
    <property type="entry name" value="P-loop containing nucleotide triphosphate hydrolases"/>
    <property type="match status" value="1"/>
</dbReference>
<evidence type="ECO:0000259" key="1">
    <source>
        <dbReference type="Pfam" id="PF13614"/>
    </source>
</evidence>
<evidence type="ECO:0000313" key="3">
    <source>
        <dbReference type="Proteomes" id="UP000823632"/>
    </source>
</evidence>
<accession>A0A9D9DPP6</accession>
<dbReference type="InterPro" id="IPR025669">
    <property type="entry name" value="AAA_dom"/>
</dbReference>
<protein>
    <submittedName>
        <fullName evidence="2">AAA family ATPase</fullName>
    </submittedName>
</protein>
<reference evidence="2" key="2">
    <citation type="journal article" date="2021" name="PeerJ">
        <title>Extensive microbial diversity within the chicken gut microbiome revealed by metagenomics and culture.</title>
        <authorList>
            <person name="Gilroy R."/>
            <person name="Ravi A."/>
            <person name="Getino M."/>
            <person name="Pursley I."/>
            <person name="Horton D.L."/>
            <person name="Alikhan N.F."/>
            <person name="Baker D."/>
            <person name="Gharbi K."/>
            <person name="Hall N."/>
            <person name="Watson M."/>
            <person name="Adriaenssens E.M."/>
            <person name="Foster-Nyarko E."/>
            <person name="Jarju S."/>
            <person name="Secka A."/>
            <person name="Antonio M."/>
            <person name="Oren A."/>
            <person name="Chaudhuri R.R."/>
            <person name="La Ragione R."/>
            <person name="Hildebrand F."/>
            <person name="Pallen M.J."/>
        </authorList>
    </citation>
    <scope>NUCLEOTIDE SEQUENCE</scope>
    <source>
        <strain evidence="2">10192</strain>
    </source>
</reference>
<dbReference type="EMBL" id="JADIND010000148">
    <property type="protein sequence ID" value="MBO8431082.1"/>
    <property type="molecule type" value="Genomic_DNA"/>
</dbReference>
<evidence type="ECO:0000313" key="2">
    <source>
        <dbReference type="EMBL" id="MBO8431082.1"/>
    </source>
</evidence>
<dbReference type="AlphaFoldDB" id="A0A9D9DPP6"/>
<dbReference type="PANTHER" id="PTHR43384">
    <property type="entry name" value="SEPTUM SITE-DETERMINING PROTEIN MIND HOMOLOG, CHLOROPLASTIC-RELATED"/>
    <property type="match status" value="1"/>
</dbReference>
<dbReference type="InterPro" id="IPR050625">
    <property type="entry name" value="ParA/MinD_ATPase"/>
</dbReference>
<dbReference type="Pfam" id="PF13614">
    <property type="entry name" value="AAA_31"/>
    <property type="match status" value="1"/>
</dbReference>